<feature type="region of interest" description="Disordered" evidence="1">
    <location>
        <begin position="223"/>
        <end position="243"/>
    </location>
</feature>
<feature type="region of interest" description="Disordered" evidence="1">
    <location>
        <begin position="595"/>
        <end position="614"/>
    </location>
</feature>
<accession>A0A830C1X3</accession>
<dbReference type="EMBL" id="BMAC01000320">
    <property type="protein sequence ID" value="GFP93640.1"/>
    <property type="molecule type" value="Genomic_DNA"/>
</dbReference>
<dbReference type="InterPro" id="IPR037731">
    <property type="entry name" value="ASY3-like"/>
</dbReference>
<name>A0A830C1X3_9LAMI</name>
<organism evidence="3 4">
    <name type="scientific">Phtheirospermum japonicum</name>
    <dbReference type="NCBI Taxonomy" id="374723"/>
    <lineage>
        <taxon>Eukaryota</taxon>
        <taxon>Viridiplantae</taxon>
        <taxon>Streptophyta</taxon>
        <taxon>Embryophyta</taxon>
        <taxon>Tracheophyta</taxon>
        <taxon>Spermatophyta</taxon>
        <taxon>Magnoliopsida</taxon>
        <taxon>eudicotyledons</taxon>
        <taxon>Gunneridae</taxon>
        <taxon>Pentapetalae</taxon>
        <taxon>asterids</taxon>
        <taxon>lamiids</taxon>
        <taxon>Lamiales</taxon>
        <taxon>Orobanchaceae</taxon>
        <taxon>Orobanchaceae incertae sedis</taxon>
        <taxon>Phtheirospermum</taxon>
    </lineage>
</organism>
<proteinExistence type="predicted"/>
<feature type="compositionally biased region" description="Basic and acidic residues" evidence="1">
    <location>
        <begin position="345"/>
        <end position="363"/>
    </location>
</feature>
<dbReference type="OrthoDB" id="751607at2759"/>
<evidence type="ECO:0000313" key="4">
    <source>
        <dbReference type="Proteomes" id="UP000653305"/>
    </source>
</evidence>
<evidence type="ECO:0000256" key="1">
    <source>
        <dbReference type="SAM" id="MobiDB-lite"/>
    </source>
</evidence>
<dbReference type="Proteomes" id="UP000653305">
    <property type="component" value="Unassembled WGS sequence"/>
</dbReference>
<evidence type="ECO:0000313" key="3">
    <source>
        <dbReference type="EMBL" id="GFP93640.1"/>
    </source>
</evidence>
<dbReference type="PANTHER" id="PTHR36027:SF1">
    <property type="entry name" value="MEIOSIS-SPECIFIC PROTEIN ASY3"/>
    <property type="match status" value="1"/>
</dbReference>
<dbReference type="GO" id="GO:0051321">
    <property type="term" value="P:meiotic cell cycle"/>
    <property type="evidence" value="ECO:0007669"/>
    <property type="project" value="InterPro"/>
</dbReference>
<comment type="caution">
    <text evidence="3">The sequence shown here is derived from an EMBL/GenBank/DDBJ whole genome shotgun (WGS) entry which is preliminary data.</text>
</comment>
<feature type="domain" description="Meiosis-specific protein ASY3-like coiled-coil" evidence="2">
    <location>
        <begin position="627"/>
        <end position="814"/>
    </location>
</feature>
<protein>
    <recommendedName>
        <fullName evidence="2">Meiosis-specific protein ASY3-like coiled-coil domain-containing protein</fullName>
    </recommendedName>
</protein>
<dbReference type="AlphaFoldDB" id="A0A830C1X3"/>
<gene>
    <name evidence="3" type="ORF">PHJA_001508400</name>
</gene>
<feature type="compositionally biased region" description="Basic and acidic residues" evidence="1">
    <location>
        <begin position="387"/>
        <end position="397"/>
    </location>
</feature>
<feature type="compositionally biased region" description="Basic and acidic residues" evidence="1">
    <location>
        <begin position="598"/>
        <end position="614"/>
    </location>
</feature>
<sequence>MNMDVDGRINLPEALMSANRSFSSNYQYCSQSRKMSIGVLVDSISKAEAKDIKEAGIQIAENGSSSKGNCVKEGELRTPVVEKRRTDAKDTSPWVSTRPFNQKISSAAAVHDTERTPSFPATSRPRPRSKLLEKASAAHSVKFFAGKTGLESDECREKNLGNATYSVETGKVKNAEHEGNHVRSTDYEVVLEKEQVEDKTKKTENGGRETLRMKLWEVLGNVSSPNGHFSGSQPMELHPDKRDGKQRTIEKMNLNSDTIESDSETLTFKRPRTRSLTRKRASTENQHYKVGAPKSTRHRKECPEKRVFPPRGDCSGRLYDNFDDCSLPFKRNKNVGPIPGGETDQVDKHENAEKRQQSQDKSRSVPAIEKYMGHGNKVSNANRSNARRSDVFVEPKRGTRKKNFSESPLDAATEKHKDVEQPMEVTSSKLKDQQEDRRHSLLRKKRNSVHNPLTSSFDIKSNGCLPEKKQEKLQSLAENIFNTKEIRSFKSLLSSIPAASKPNMEVESSDGGCKLNYSPLMKPSFIVEDGEKRMSELSTDASDSESSEDDSLMKANSLVMQYLELVCSKRADAGPLIIWDVLGGRESKQLSPEICNDDDIRRNPNKSLGHEKDVEVTGCSPVAESLKGSQESSELQMYGRQDHEDGLASAVALLTVGLDRIKAKMKSVSDKRSADILRAAAENIFVRLQDAESRIKTDVKDVGKFLLESILDALVNICLAEQQEQLLGIYKKFKEEVDQHLQNYGGIIEDLEEHEIELKRCVERQRAAYKKSLSQVEQEIKTQLGDAESRIIGVQELAKEKMLRLKLVVAECVKHGAFG</sequence>
<feature type="region of interest" description="Disordered" evidence="1">
    <location>
        <begin position="109"/>
        <end position="128"/>
    </location>
</feature>
<dbReference type="PANTHER" id="PTHR36027">
    <property type="entry name" value="MEIOSIS-SPECIFIC PROTEIN ASY3"/>
    <property type="match status" value="1"/>
</dbReference>
<reference evidence="3" key="1">
    <citation type="submission" date="2020-07" db="EMBL/GenBank/DDBJ databases">
        <title>Ethylene signaling mediates host invasion by parasitic plants.</title>
        <authorList>
            <person name="Yoshida S."/>
        </authorList>
    </citation>
    <scope>NUCLEOTIDE SEQUENCE</scope>
    <source>
        <strain evidence="3">Okayama</strain>
    </source>
</reference>
<dbReference type="Pfam" id="PF20435">
    <property type="entry name" value="ASY3-like"/>
    <property type="match status" value="2"/>
</dbReference>
<feature type="domain" description="Meiosis-specific protein ASY3-like coiled-coil" evidence="2">
    <location>
        <begin position="16"/>
        <end position="405"/>
    </location>
</feature>
<dbReference type="InterPro" id="IPR046845">
    <property type="entry name" value="ASY3-like_CC"/>
</dbReference>
<evidence type="ECO:0000259" key="2">
    <source>
        <dbReference type="Pfam" id="PF20435"/>
    </source>
</evidence>
<feature type="compositionally biased region" description="Polar residues" evidence="1">
    <location>
        <begin position="223"/>
        <end position="233"/>
    </location>
</feature>
<keyword evidence="4" id="KW-1185">Reference proteome</keyword>
<feature type="region of interest" description="Disordered" evidence="1">
    <location>
        <begin position="328"/>
        <end position="435"/>
    </location>
</feature>
<feature type="region of interest" description="Disordered" evidence="1">
    <location>
        <begin position="274"/>
        <end position="305"/>
    </location>
</feature>